<dbReference type="EMBL" id="CP028130">
    <property type="protein sequence ID" value="AZZ55433.1"/>
    <property type="molecule type" value="Genomic_DNA"/>
</dbReference>
<dbReference type="GO" id="GO:0006313">
    <property type="term" value="P:DNA transposition"/>
    <property type="evidence" value="ECO:0007669"/>
    <property type="project" value="InterPro"/>
</dbReference>
<organism evidence="1 2">
    <name type="scientific">Rathayibacter iranicus</name>
    <dbReference type="NCBI Taxonomy" id="59737"/>
    <lineage>
        <taxon>Bacteria</taxon>
        <taxon>Bacillati</taxon>
        <taxon>Actinomycetota</taxon>
        <taxon>Actinomycetes</taxon>
        <taxon>Micrococcales</taxon>
        <taxon>Microbacteriaceae</taxon>
        <taxon>Rathayibacter</taxon>
    </lineage>
</organism>
<dbReference type="InterPro" id="IPR002514">
    <property type="entry name" value="Transposase_8"/>
</dbReference>
<accession>A0AAD1ABX7</accession>
<dbReference type="AlphaFoldDB" id="A0AAD1ABX7"/>
<dbReference type="Pfam" id="PF01527">
    <property type="entry name" value="HTH_Tnp_1"/>
    <property type="match status" value="1"/>
</dbReference>
<dbReference type="InterPro" id="IPR009057">
    <property type="entry name" value="Homeodomain-like_sf"/>
</dbReference>
<proteinExistence type="predicted"/>
<evidence type="ECO:0000313" key="2">
    <source>
        <dbReference type="Proteomes" id="UP000283946"/>
    </source>
</evidence>
<name>A0AAD1ABX7_9MICO</name>
<evidence type="ECO:0000313" key="1">
    <source>
        <dbReference type="EMBL" id="AZZ55433.1"/>
    </source>
</evidence>
<evidence type="ECO:0008006" key="3">
    <source>
        <dbReference type="Google" id="ProtNLM"/>
    </source>
</evidence>
<gene>
    <name evidence="1" type="ORF">C7V51_05715</name>
</gene>
<dbReference type="KEGG" id="ria:C7V51_05715"/>
<dbReference type="RefSeq" id="WP_104264565.1">
    <property type="nucleotide sequence ID" value="NZ_CP028130.1"/>
</dbReference>
<dbReference type="GO" id="GO:0003677">
    <property type="term" value="F:DNA binding"/>
    <property type="evidence" value="ECO:0007669"/>
    <property type="project" value="InterPro"/>
</dbReference>
<dbReference type="SUPFAM" id="SSF46689">
    <property type="entry name" value="Homeodomain-like"/>
    <property type="match status" value="1"/>
</dbReference>
<dbReference type="InterPro" id="IPR036388">
    <property type="entry name" value="WH-like_DNA-bd_sf"/>
</dbReference>
<dbReference type="Proteomes" id="UP000283946">
    <property type="component" value="Chromosome"/>
</dbReference>
<dbReference type="Gene3D" id="1.10.10.10">
    <property type="entry name" value="Winged helix-like DNA-binding domain superfamily/Winged helix DNA-binding domain"/>
    <property type="match status" value="1"/>
</dbReference>
<sequence length="84" mass="9381">MPPEFRAEAVREVIDKSRPVADVARGLGLVPQTLTNWVASRRRANAESGEEVPLAAKCELFRREERDLDCAISTRKMCRLIGGN</sequence>
<reference evidence="1 2" key="1">
    <citation type="submission" date="2018-03" db="EMBL/GenBank/DDBJ databases">
        <title>Bacteriophage NCPPB3778 and a type I-E CRISPR drive the evolution of the US Biological Select Agent, Rathayibacter toxicus.</title>
        <authorList>
            <person name="Davis E.W.II."/>
            <person name="Tabima J.F."/>
            <person name="Weisberg A.J."/>
            <person name="Dantas Lopes L."/>
            <person name="Wiseman M.S."/>
            <person name="Wiseman M.S."/>
            <person name="Pupko T."/>
            <person name="Belcher M.S."/>
            <person name="Sechler A.J."/>
            <person name="Tancos M.A."/>
            <person name="Schroeder B.K."/>
            <person name="Murray T.D."/>
            <person name="Luster D.G."/>
            <person name="Schneider W.L."/>
            <person name="Rogers E."/>
            <person name="Andreote F.D."/>
            <person name="Grunwald N.J."/>
            <person name="Putnam M.L."/>
            <person name="Chang J.H."/>
        </authorList>
    </citation>
    <scope>NUCLEOTIDE SEQUENCE [LARGE SCALE GENOMIC DNA]</scope>
    <source>
        <strain evidence="1 2">NCCPB 2253</strain>
    </source>
</reference>
<protein>
    <recommendedName>
        <fullName evidence="3">Transposase</fullName>
    </recommendedName>
</protein>
<dbReference type="GO" id="GO:0004803">
    <property type="term" value="F:transposase activity"/>
    <property type="evidence" value="ECO:0007669"/>
    <property type="project" value="InterPro"/>
</dbReference>